<dbReference type="SUPFAM" id="SSF81321">
    <property type="entry name" value="Family A G protein-coupled receptor-like"/>
    <property type="match status" value="1"/>
</dbReference>
<dbReference type="AlphaFoldDB" id="A0A6P8RCT3"/>
<dbReference type="OrthoDB" id="8924166at2759"/>
<name>A0A6P8RCT3_GEOSA</name>
<organism evidence="7 8">
    <name type="scientific">Geotrypetes seraphini</name>
    <name type="common">Gaboon caecilian</name>
    <name type="synonym">Caecilia seraphini</name>
    <dbReference type="NCBI Taxonomy" id="260995"/>
    <lineage>
        <taxon>Eukaryota</taxon>
        <taxon>Metazoa</taxon>
        <taxon>Chordata</taxon>
        <taxon>Craniata</taxon>
        <taxon>Vertebrata</taxon>
        <taxon>Euteleostomi</taxon>
        <taxon>Amphibia</taxon>
        <taxon>Gymnophiona</taxon>
        <taxon>Geotrypetes</taxon>
    </lineage>
</organism>
<dbReference type="PANTHER" id="PTHR26451">
    <property type="entry name" value="G_PROTEIN_RECEP_F1_2 DOMAIN-CONTAINING PROTEIN"/>
    <property type="match status" value="1"/>
</dbReference>
<evidence type="ECO:0000256" key="2">
    <source>
        <dbReference type="ARBA" id="ARBA00022692"/>
    </source>
</evidence>
<evidence type="ECO:0000256" key="5">
    <source>
        <dbReference type="SAM" id="Phobius"/>
    </source>
</evidence>
<dbReference type="PROSITE" id="PS50262">
    <property type="entry name" value="G_PROTEIN_RECEP_F1_2"/>
    <property type="match status" value="1"/>
</dbReference>
<dbReference type="InterPro" id="IPR052921">
    <property type="entry name" value="GPCR1_Superfamily_Member"/>
</dbReference>
<evidence type="ECO:0000259" key="6">
    <source>
        <dbReference type="PROSITE" id="PS50262"/>
    </source>
</evidence>
<evidence type="ECO:0000256" key="3">
    <source>
        <dbReference type="ARBA" id="ARBA00022989"/>
    </source>
</evidence>
<feature type="transmembrane region" description="Helical" evidence="5">
    <location>
        <begin position="235"/>
        <end position="255"/>
    </location>
</feature>
<feature type="transmembrane region" description="Helical" evidence="5">
    <location>
        <begin position="87"/>
        <end position="120"/>
    </location>
</feature>
<dbReference type="InParanoid" id="A0A6P8RCT3"/>
<dbReference type="RefSeq" id="XP_033799883.1">
    <property type="nucleotide sequence ID" value="XM_033943992.1"/>
</dbReference>
<comment type="subcellular location">
    <subcellularLocation>
        <location evidence="1">Membrane</location>
    </subcellularLocation>
</comment>
<dbReference type="GO" id="GO:0004930">
    <property type="term" value="F:G protein-coupled receptor activity"/>
    <property type="evidence" value="ECO:0007669"/>
    <property type="project" value="InterPro"/>
</dbReference>
<protein>
    <submittedName>
        <fullName evidence="8">Olfactory receptor 1M1-like</fullName>
    </submittedName>
</protein>
<dbReference type="Proteomes" id="UP000515159">
    <property type="component" value="Chromosome 5"/>
</dbReference>
<dbReference type="PANTHER" id="PTHR26451:SF897">
    <property type="entry name" value="TRACE AMINE-ASSOCIATED RECEPTOR 5-LIKE"/>
    <property type="match status" value="1"/>
</dbReference>
<dbReference type="GO" id="GO:0004984">
    <property type="term" value="F:olfactory receptor activity"/>
    <property type="evidence" value="ECO:0007669"/>
    <property type="project" value="TreeGrafter"/>
</dbReference>
<dbReference type="Gene3D" id="1.20.1070.10">
    <property type="entry name" value="Rhodopsin 7-helix transmembrane proteins"/>
    <property type="match status" value="1"/>
</dbReference>
<dbReference type="GeneID" id="117360301"/>
<dbReference type="GO" id="GO:0005549">
    <property type="term" value="F:odorant binding"/>
    <property type="evidence" value="ECO:0007669"/>
    <property type="project" value="TreeGrafter"/>
</dbReference>
<proteinExistence type="predicted"/>
<keyword evidence="7" id="KW-1185">Reference proteome</keyword>
<dbReference type="GO" id="GO:0016020">
    <property type="term" value="C:membrane"/>
    <property type="evidence" value="ECO:0007669"/>
    <property type="project" value="UniProtKB-SubCell"/>
</dbReference>
<dbReference type="KEGG" id="gsh:117360301"/>
<evidence type="ECO:0000256" key="4">
    <source>
        <dbReference type="ARBA" id="ARBA00023136"/>
    </source>
</evidence>
<gene>
    <name evidence="8" type="primary">LOC117360301</name>
</gene>
<feature type="transmembrane region" description="Helical" evidence="5">
    <location>
        <begin position="267"/>
        <end position="286"/>
    </location>
</feature>
<evidence type="ECO:0000313" key="7">
    <source>
        <dbReference type="Proteomes" id="UP000515159"/>
    </source>
</evidence>
<dbReference type="CDD" id="cd00637">
    <property type="entry name" value="7tm_classA_rhodopsin-like"/>
    <property type="match status" value="1"/>
</dbReference>
<accession>A0A6P8RCT3</accession>
<evidence type="ECO:0000313" key="8">
    <source>
        <dbReference type="RefSeq" id="XP_033799883.1"/>
    </source>
</evidence>
<dbReference type="InterPro" id="IPR017452">
    <property type="entry name" value="GPCR_Rhodpsn_7TM"/>
</dbReference>
<sequence length="310" mass="35055">MENATRNSRQEEPQILTTQFFRIQLAITSTSFFLDMLISLPLLCTIAKRKELSCQLKYILLVHLLISGGLLLFIMAMYSFIRVSCSAVSATVMCLLYLAFMEGSIVVQVCVIATIAVDRCVAIRWPLRYEAIFSSRVKKAIVISIWTFACLLSMTGFIVAVFVVDTGISIKDCNLHILTYKQIVPVGLKITATLFEIVLIPGSLLCIICCFVVICCDIRYSKTASLRTSHARVTILLQGLHVTLYFVPLLGNAYLYSCVKWKDTFQLINLALASLGLCMVPLIYGYRSQALQLRLWHRLPTFHYKIWPRI</sequence>
<feature type="transmembrane region" description="Helical" evidence="5">
    <location>
        <begin position="141"/>
        <end position="170"/>
    </location>
</feature>
<dbReference type="Pfam" id="PF00001">
    <property type="entry name" value="7tm_1"/>
    <property type="match status" value="1"/>
</dbReference>
<keyword evidence="3 5" id="KW-1133">Transmembrane helix</keyword>
<feature type="transmembrane region" description="Helical" evidence="5">
    <location>
        <begin position="190"/>
        <end position="214"/>
    </location>
</feature>
<reference evidence="8" key="1">
    <citation type="submission" date="2025-08" db="UniProtKB">
        <authorList>
            <consortium name="RefSeq"/>
        </authorList>
    </citation>
    <scope>IDENTIFICATION</scope>
</reference>
<keyword evidence="4 5" id="KW-0472">Membrane</keyword>
<dbReference type="InterPro" id="IPR000276">
    <property type="entry name" value="GPCR_Rhodpsn"/>
</dbReference>
<feature type="transmembrane region" description="Helical" evidence="5">
    <location>
        <begin position="58"/>
        <end position="81"/>
    </location>
</feature>
<evidence type="ECO:0000256" key="1">
    <source>
        <dbReference type="ARBA" id="ARBA00004370"/>
    </source>
</evidence>
<feature type="domain" description="G-protein coupled receptors family 1 profile" evidence="6">
    <location>
        <begin position="38"/>
        <end position="284"/>
    </location>
</feature>
<keyword evidence="2 5" id="KW-0812">Transmembrane</keyword>